<evidence type="ECO:0000313" key="6">
    <source>
        <dbReference type="Proteomes" id="UP000001542"/>
    </source>
</evidence>
<proteinExistence type="predicted"/>
<dbReference type="EMBL" id="DS113243">
    <property type="protein sequence ID" value="EAY16337.1"/>
    <property type="molecule type" value="Genomic_DNA"/>
</dbReference>
<dbReference type="PANTHER" id="PTHR45639:SF3">
    <property type="entry name" value="HYPOXIA UP-REGULATED PROTEIN 1"/>
    <property type="match status" value="1"/>
</dbReference>
<dbReference type="Gene3D" id="3.30.30.30">
    <property type="match status" value="1"/>
</dbReference>
<dbReference type="OrthoDB" id="10262720at2759"/>
<dbReference type="GO" id="GO:0034663">
    <property type="term" value="C:endoplasmic reticulum chaperone complex"/>
    <property type="evidence" value="ECO:0000318"/>
    <property type="project" value="GO_Central"/>
</dbReference>
<dbReference type="Pfam" id="PF00012">
    <property type="entry name" value="HSP70"/>
    <property type="match status" value="1"/>
</dbReference>
<dbReference type="VEuPathDB" id="TrichDB:TVAGG3_0968750"/>
<keyword evidence="6" id="KW-1185">Reference proteome</keyword>
<keyword evidence="4" id="KW-0732">Signal</keyword>
<keyword evidence="2" id="KW-0067">ATP-binding</keyword>
<protein>
    <recommendedName>
        <fullName evidence="7">DnaK protein</fullName>
    </recommendedName>
</protein>
<sequence>MLFLYFFLVSSAILGIDVGAEKLRVGYINPGKPLMVLSDDLNNRYFREILTIVPKTGNTIKLINETNFRNYDYYFNSESKALKYPNKTIRFFSTFLAKIPSKEYFKSLFARNIYPTLSVIGNYRLTYNGILPEVLLYHALDRINHTLLAHDPQIEEEVTYFAVPKFMISQERNSIQSISHMLNYTSHIIDQSQALSFAFAYSHHNKISKSTLPLRVAFLDIGETNTQITITEFAGKKEIISKEIYYDYNNQLGGRDIDVIIYNMLMKIYPSKEITDSDKEKIMQESTKIKHRLTTNEEAIGFIETTPPFGYNISRIEFNSELYPILEKIKKMIIKCPRVDIVHMIGGSSRVPSIQNIARNAFKVNKLSFSLNSEEAICTGATYYGATMSSSYKTTFSLNHSSIDLYDKIKFVNSSGKQVDNINNVGQYMYVLSDAQIFPHGSSRIMAEGLISEKSEFVKNSDGLYRLKNSTKKDPHKWKEYFINQQQSIYKYVFETEEISKMVDELETLISTSKIAMKDKETMKEICTEREYNNMETVINTTEKWMMKQKKYEYDVLKVRLNMFRDAISSVMCRYENKNSLETVIDNAYKSFDKIKLFIKENWSSSSRKRRPSRKDIRLLLAIISDTEIWLEERKRLQTKLSLYENPTLKWYVVAMKVNVIVNEFNSIKNSLYHVLDIKEPSFEKDLVLNNVKVSK</sequence>
<gene>
    <name evidence="5" type="ORF">TVAG_359460</name>
</gene>
<dbReference type="RefSeq" id="XP_001328560.1">
    <property type="nucleotide sequence ID" value="XM_001328525.1"/>
</dbReference>
<reference evidence="5" key="1">
    <citation type="submission" date="2006-10" db="EMBL/GenBank/DDBJ databases">
        <authorList>
            <person name="Amadeo P."/>
            <person name="Zhao Q."/>
            <person name="Wortman J."/>
            <person name="Fraser-Liggett C."/>
            <person name="Carlton J."/>
        </authorList>
    </citation>
    <scope>NUCLEOTIDE SEQUENCE</scope>
    <source>
        <strain evidence="5">G3</strain>
    </source>
</reference>
<reference evidence="5" key="2">
    <citation type="journal article" date="2007" name="Science">
        <title>Draft genome sequence of the sexually transmitted pathogen Trichomonas vaginalis.</title>
        <authorList>
            <person name="Carlton J.M."/>
            <person name="Hirt R.P."/>
            <person name="Silva J.C."/>
            <person name="Delcher A.L."/>
            <person name="Schatz M."/>
            <person name="Zhao Q."/>
            <person name="Wortman J.R."/>
            <person name="Bidwell S.L."/>
            <person name="Alsmark U.C.M."/>
            <person name="Besteiro S."/>
            <person name="Sicheritz-Ponten T."/>
            <person name="Noel C.J."/>
            <person name="Dacks J.B."/>
            <person name="Foster P.G."/>
            <person name="Simillion C."/>
            <person name="Van de Peer Y."/>
            <person name="Miranda-Saavedra D."/>
            <person name="Barton G.J."/>
            <person name="Westrop G.D."/>
            <person name="Mueller S."/>
            <person name="Dessi D."/>
            <person name="Fiori P.L."/>
            <person name="Ren Q."/>
            <person name="Paulsen I."/>
            <person name="Zhang H."/>
            <person name="Bastida-Corcuera F.D."/>
            <person name="Simoes-Barbosa A."/>
            <person name="Brown M.T."/>
            <person name="Hayes R.D."/>
            <person name="Mukherjee M."/>
            <person name="Okumura C.Y."/>
            <person name="Schneider R."/>
            <person name="Smith A.J."/>
            <person name="Vanacova S."/>
            <person name="Villalvazo M."/>
            <person name="Haas B.J."/>
            <person name="Pertea M."/>
            <person name="Feldblyum T.V."/>
            <person name="Utterback T.R."/>
            <person name="Shu C.L."/>
            <person name="Osoegawa K."/>
            <person name="de Jong P.J."/>
            <person name="Hrdy I."/>
            <person name="Horvathova L."/>
            <person name="Zubacova Z."/>
            <person name="Dolezal P."/>
            <person name="Malik S.B."/>
            <person name="Logsdon J.M. Jr."/>
            <person name="Henze K."/>
            <person name="Gupta A."/>
            <person name="Wang C.C."/>
            <person name="Dunne R.L."/>
            <person name="Upcroft J.A."/>
            <person name="Upcroft P."/>
            <person name="White O."/>
            <person name="Salzberg S.L."/>
            <person name="Tang P."/>
            <person name="Chiu C.-H."/>
            <person name="Lee Y.-S."/>
            <person name="Embley T.M."/>
            <person name="Coombs G.H."/>
            <person name="Mottram J.C."/>
            <person name="Tachezy J."/>
            <person name="Fraser-Liggett C.M."/>
            <person name="Johnson P.J."/>
        </authorList>
    </citation>
    <scope>NUCLEOTIDE SEQUENCE [LARGE SCALE GENOMIC DNA]</scope>
    <source>
        <strain evidence="5">G3</strain>
    </source>
</reference>
<dbReference type="VEuPathDB" id="TrichDB:TVAG_359460"/>
<evidence type="ECO:0000256" key="3">
    <source>
        <dbReference type="ARBA" id="ARBA00023186"/>
    </source>
</evidence>
<feature type="signal peptide" evidence="4">
    <location>
        <begin position="1"/>
        <end position="15"/>
    </location>
</feature>
<organism evidence="5 6">
    <name type="scientific">Trichomonas vaginalis (strain ATCC PRA-98 / G3)</name>
    <dbReference type="NCBI Taxonomy" id="412133"/>
    <lineage>
        <taxon>Eukaryota</taxon>
        <taxon>Metamonada</taxon>
        <taxon>Parabasalia</taxon>
        <taxon>Trichomonadida</taxon>
        <taxon>Trichomonadidae</taxon>
        <taxon>Trichomonas</taxon>
    </lineage>
</organism>
<evidence type="ECO:0000313" key="5">
    <source>
        <dbReference type="EMBL" id="EAY16337.1"/>
    </source>
</evidence>
<evidence type="ECO:0000256" key="1">
    <source>
        <dbReference type="ARBA" id="ARBA00022741"/>
    </source>
</evidence>
<evidence type="ECO:0000256" key="4">
    <source>
        <dbReference type="SAM" id="SignalP"/>
    </source>
</evidence>
<evidence type="ECO:0008006" key="7">
    <source>
        <dbReference type="Google" id="ProtNLM"/>
    </source>
</evidence>
<dbReference type="GO" id="GO:0000774">
    <property type="term" value="F:adenyl-nucleotide exchange factor activity"/>
    <property type="evidence" value="ECO:0000318"/>
    <property type="project" value="GO_Central"/>
</dbReference>
<accession>A2DT65</accession>
<dbReference type="SUPFAM" id="SSF53067">
    <property type="entry name" value="Actin-like ATPase domain"/>
    <property type="match status" value="1"/>
</dbReference>
<dbReference type="SMR" id="A2DT65"/>
<dbReference type="GO" id="GO:0140662">
    <property type="term" value="F:ATP-dependent protein folding chaperone"/>
    <property type="evidence" value="ECO:0007669"/>
    <property type="project" value="InterPro"/>
</dbReference>
<evidence type="ECO:0000256" key="2">
    <source>
        <dbReference type="ARBA" id="ARBA00022840"/>
    </source>
</evidence>
<dbReference type="Gene3D" id="3.30.420.40">
    <property type="match status" value="2"/>
</dbReference>
<dbReference type="PANTHER" id="PTHR45639">
    <property type="entry name" value="HSC70CB, ISOFORM G-RELATED"/>
    <property type="match status" value="1"/>
</dbReference>
<dbReference type="eggNOG" id="KOG0104">
    <property type="taxonomic scope" value="Eukaryota"/>
</dbReference>
<dbReference type="Gene3D" id="3.90.640.10">
    <property type="entry name" value="Actin, Chain A, domain 4"/>
    <property type="match status" value="1"/>
</dbReference>
<dbReference type="InParanoid" id="A2DT65"/>
<dbReference type="PRINTS" id="PR00301">
    <property type="entry name" value="HEATSHOCK70"/>
</dbReference>
<name>A2DT65_TRIV3</name>
<dbReference type="GO" id="GO:0005524">
    <property type="term" value="F:ATP binding"/>
    <property type="evidence" value="ECO:0007669"/>
    <property type="project" value="UniProtKB-KW"/>
</dbReference>
<feature type="chain" id="PRO_5013107566" description="DnaK protein" evidence="4">
    <location>
        <begin position="16"/>
        <end position="696"/>
    </location>
</feature>
<dbReference type="KEGG" id="tva:4774343"/>
<keyword evidence="3" id="KW-0143">Chaperone</keyword>
<dbReference type="InterPro" id="IPR043129">
    <property type="entry name" value="ATPase_NBD"/>
</dbReference>
<dbReference type="Proteomes" id="UP000001542">
    <property type="component" value="Unassembled WGS sequence"/>
</dbReference>
<keyword evidence="1" id="KW-0547">Nucleotide-binding</keyword>
<dbReference type="AlphaFoldDB" id="A2DT65"/>
<dbReference type="STRING" id="5722.A2DT65"/>
<dbReference type="InterPro" id="IPR013126">
    <property type="entry name" value="Hsp_70_fam"/>
</dbReference>